<keyword evidence="2" id="KW-1185">Reference proteome</keyword>
<dbReference type="AlphaFoldDB" id="A0AAX3M4N1"/>
<reference evidence="1 2" key="1">
    <citation type="submission" date="2023-02" db="EMBL/GenBank/DDBJ databases">
        <title>Genome sequence of Paenibacillus kyungheensis KACC 18744.</title>
        <authorList>
            <person name="Kim S."/>
            <person name="Heo J."/>
            <person name="Kwon S.-W."/>
        </authorList>
    </citation>
    <scope>NUCLEOTIDE SEQUENCE [LARGE SCALE GENOMIC DNA]</scope>
    <source>
        <strain evidence="1 2">KACC 18744</strain>
    </source>
</reference>
<gene>
    <name evidence="1" type="ORF">PQ456_06915</name>
</gene>
<dbReference type="Proteomes" id="UP001220509">
    <property type="component" value="Chromosome"/>
</dbReference>
<organism evidence="1 2">
    <name type="scientific">Paenibacillus kyungheensis</name>
    <dbReference type="NCBI Taxonomy" id="1452732"/>
    <lineage>
        <taxon>Bacteria</taxon>
        <taxon>Bacillati</taxon>
        <taxon>Bacillota</taxon>
        <taxon>Bacilli</taxon>
        <taxon>Bacillales</taxon>
        <taxon>Paenibacillaceae</taxon>
        <taxon>Paenibacillus</taxon>
    </lineage>
</organism>
<protein>
    <submittedName>
        <fullName evidence="1">DUF2161 family putative PD-(D/E)XK-type phosphodiesterase</fullName>
    </submittedName>
</protein>
<name>A0AAX3M4N1_9BACL</name>
<proteinExistence type="predicted"/>
<accession>A0AAX3M4N1</accession>
<dbReference type="EMBL" id="CP117416">
    <property type="protein sequence ID" value="WCT57234.1"/>
    <property type="molecule type" value="Genomic_DNA"/>
</dbReference>
<evidence type="ECO:0000313" key="2">
    <source>
        <dbReference type="Proteomes" id="UP001220509"/>
    </source>
</evidence>
<dbReference type="RefSeq" id="WP_273615467.1">
    <property type="nucleotide sequence ID" value="NZ_CP117416.1"/>
</dbReference>
<dbReference type="KEGG" id="pka:PQ456_06915"/>
<sequence>MAVQRETELYLPIKQFFTAQGYDIKSEVKHCDLVGIREQDHEPLIIEIKKTFNIALLLQGIERLKLSSNVYLAVEKNRAKKGAHNQRWREITELCQRLGLGLIVVTLYKTKAPFVEILCSPIVSSKPAKSVRRGSRKQRLLQEIAERSGDYNLGGSTGTPLITAYREKALRIASAFGTDLYLSPQQLRERSGVGSTAAIMQRNYYGWFERVARGSYQLTPAGIRALQQYAHVIENQKLL</sequence>
<dbReference type="Pfam" id="PF09929">
    <property type="entry name" value="DUF2161"/>
    <property type="match status" value="1"/>
</dbReference>
<evidence type="ECO:0000313" key="1">
    <source>
        <dbReference type="EMBL" id="WCT57234.1"/>
    </source>
</evidence>
<dbReference type="InterPro" id="IPR018679">
    <property type="entry name" value="DUF2161"/>
</dbReference>